<keyword evidence="1" id="KW-1133">Transmembrane helix</keyword>
<keyword evidence="4" id="KW-1185">Reference proteome</keyword>
<gene>
    <name evidence="3" type="ORF">DOK78_001164</name>
</gene>
<accession>A0ABZ2SL07</accession>
<evidence type="ECO:0000313" key="3">
    <source>
        <dbReference type="EMBL" id="WYJ76531.1"/>
    </source>
</evidence>
<keyword evidence="1" id="KW-0472">Membrane</keyword>
<evidence type="ECO:0000259" key="2">
    <source>
        <dbReference type="Pfam" id="PF07435"/>
    </source>
</evidence>
<evidence type="ECO:0000256" key="1">
    <source>
        <dbReference type="SAM" id="Phobius"/>
    </source>
</evidence>
<dbReference type="Gene3D" id="3.30.310.160">
    <property type="entry name" value="YycH protein, domain 2"/>
    <property type="match status" value="1"/>
</dbReference>
<protein>
    <recommendedName>
        <fullName evidence="2">Regulatory protein YycH domain-containing protein</fullName>
    </recommendedName>
</protein>
<dbReference type="RefSeq" id="WP_207941350.1">
    <property type="nucleotide sequence ID" value="NZ_CP147251.1"/>
</dbReference>
<feature type="transmembrane region" description="Helical" evidence="1">
    <location>
        <begin position="7"/>
        <end position="28"/>
    </location>
</feature>
<reference evidence="3 4" key="1">
    <citation type="submission" date="2024-03" db="EMBL/GenBank/DDBJ databases">
        <title>The Genome Sequence of Enterococcus sp. DIV2402.</title>
        <authorList>
            <consortium name="The Broad Institute Genomics Platform"/>
            <consortium name="The Broad Institute Microbial Omics Core"/>
            <consortium name="The Broad Institute Genomic Center for Infectious Diseases"/>
            <person name="Earl A."/>
            <person name="Manson A."/>
            <person name="Gilmore M."/>
            <person name="Schwartman J."/>
            <person name="Shea T."/>
            <person name="Abouelleil A."/>
            <person name="Cao P."/>
            <person name="Chapman S."/>
            <person name="Cusick C."/>
            <person name="Young S."/>
            <person name="Neafsey D."/>
            <person name="Nusbaum C."/>
            <person name="Birren B."/>
        </authorList>
    </citation>
    <scope>NUCLEOTIDE SEQUENCE [LARGE SCALE GENOMIC DNA]</scope>
    <source>
        <strain evidence="3 4">DIV2402</strain>
    </source>
</reference>
<dbReference type="CDD" id="cd15787">
    <property type="entry name" value="YycH_N"/>
    <property type="match status" value="1"/>
</dbReference>
<feature type="domain" description="Regulatory protein YycH" evidence="2">
    <location>
        <begin position="12"/>
        <end position="422"/>
    </location>
</feature>
<proteinExistence type="predicted"/>
<dbReference type="InterPro" id="IPR009996">
    <property type="entry name" value="YycH"/>
</dbReference>
<organism evidence="3 4">
    <name type="scientific">Candidatus Enterococcus lowellii</name>
    <dbReference type="NCBI Taxonomy" id="2230877"/>
    <lineage>
        <taxon>Bacteria</taxon>
        <taxon>Bacillati</taxon>
        <taxon>Bacillota</taxon>
        <taxon>Bacilli</taxon>
        <taxon>Lactobacillales</taxon>
        <taxon>Enterococcaceae</taxon>
        <taxon>Enterococcus</taxon>
    </lineage>
</organism>
<keyword evidence="1" id="KW-0812">Transmembrane</keyword>
<sequence>MKITERMVRFGLCTMIALSFYLSYLIWWSPATKDTTLVNEVETDARTELNVKDASEVFLPLRLTRIDQETIDETNTESLVKKFQTDIANAQFETAHIKKYDSAEDFATQTQLDEGVELAYAAAMPMSSYLDTFHITLPMSEEMEQETEFLRIQIDFKKEKIRFLNRNKLTVLEAKVLSGMNEFKHTIKNNAAEWVAVFRDPGYSSYQYYTVEPVKLKMYSYISSTRPYTVFRDSFFTNPKNVRSNDGTANLNFYDGTESMTIQQEQQQIDFRSVVRTDHQFDIYTTSYNYIRGLGTNYGSLRLFDQSKNIIDYRIFVEGFPVFSDRAEGKITVRFSENGQVNQKNIEIKANLNTIQVPIPSEREITLPSSYEVVQNLYLHGAEYEKLNMIVIGYGWKNIQDTGVIDLEPNWYIQYENTWYSYEQLLAYLEESEETNGF</sequence>
<dbReference type="Pfam" id="PF07435">
    <property type="entry name" value="YycH"/>
    <property type="match status" value="1"/>
</dbReference>
<name>A0ABZ2SL07_9ENTE</name>
<dbReference type="Proteomes" id="UP000664701">
    <property type="component" value="Chromosome"/>
</dbReference>
<dbReference type="EMBL" id="CP147251">
    <property type="protein sequence ID" value="WYJ76531.1"/>
    <property type="molecule type" value="Genomic_DNA"/>
</dbReference>
<evidence type="ECO:0000313" key="4">
    <source>
        <dbReference type="Proteomes" id="UP000664701"/>
    </source>
</evidence>
<dbReference type="InterPro" id="IPR042274">
    <property type="entry name" value="YycH/YycI_2"/>
</dbReference>
<dbReference type="Gene3D" id="3.10.450.310">
    <property type="match status" value="1"/>
</dbReference>